<proteinExistence type="predicted"/>
<dbReference type="GeneID" id="80894868"/>
<dbReference type="EMBL" id="JAJHUN010000002">
    <property type="protein sequence ID" value="KAJ4161684.1"/>
    <property type="molecule type" value="Genomic_DNA"/>
</dbReference>
<protein>
    <recommendedName>
        <fullName evidence="3">C2H2-type domain-containing protein</fullName>
    </recommendedName>
</protein>
<evidence type="ECO:0000313" key="1">
    <source>
        <dbReference type="EMBL" id="KAJ4161684.1"/>
    </source>
</evidence>
<organism evidence="1 2">
    <name type="scientific">Akanthomyces muscarius</name>
    <name type="common">Entomopathogenic fungus</name>
    <name type="synonym">Lecanicillium muscarium</name>
    <dbReference type="NCBI Taxonomy" id="2231603"/>
    <lineage>
        <taxon>Eukaryota</taxon>
        <taxon>Fungi</taxon>
        <taxon>Dikarya</taxon>
        <taxon>Ascomycota</taxon>
        <taxon>Pezizomycotina</taxon>
        <taxon>Sordariomycetes</taxon>
        <taxon>Hypocreomycetidae</taxon>
        <taxon>Hypocreales</taxon>
        <taxon>Cordycipitaceae</taxon>
        <taxon>Akanthomyces</taxon>
    </lineage>
</organism>
<gene>
    <name evidence="1" type="ORF">LMH87_007709</name>
</gene>
<dbReference type="KEGG" id="amus:LMH87_007709"/>
<dbReference type="Proteomes" id="UP001144673">
    <property type="component" value="Unassembled WGS sequence"/>
</dbReference>
<dbReference type="RefSeq" id="XP_056058068.1">
    <property type="nucleotide sequence ID" value="XM_056199638.1"/>
</dbReference>
<keyword evidence="2" id="KW-1185">Reference proteome</keyword>
<evidence type="ECO:0008006" key="3">
    <source>
        <dbReference type="Google" id="ProtNLM"/>
    </source>
</evidence>
<sequence length="85" mass="10054">MYGNVFSVDVVRRAIRHKQTLRKEGQHHFSCEFCGKVQFNRKDNLDNHRKLHTRFIGNKCSVELIPAVVPTIEQEKRSREFRAES</sequence>
<accession>A0A9W8QKQ2</accession>
<comment type="caution">
    <text evidence="1">The sequence shown here is derived from an EMBL/GenBank/DDBJ whole genome shotgun (WGS) entry which is preliminary data.</text>
</comment>
<evidence type="ECO:0000313" key="2">
    <source>
        <dbReference type="Proteomes" id="UP001144673"/>
    </source>
</evidence>
<reference evidence="1" key="1">
    <citation type="journal article" date="2023" name="Access Microbiol">
        <title>De-novo genome assembly for Akanthomyces muscarius, a biocontrol agent of insect agricultural pests.</title>
        <authorList>
            <person name="Erdos Z."/>
            <person name="Studholme D.J."/>
            <person name="Raymond B."/>
            <person name="Sharma M."/>
        </authorList>
    </citation>
    <scope>NUCLEOTIDE SEQUENCE</scope>
    <source>
        <strain evidence="1">Ve6</strain>
    </source>
</reference>
<dbReference type="AlphaFoldDB" id="A0A9W8QKQ2"/>
<dbReference type="Gene3D" id="3.30.160.60">
    <property type="entry name" value="Classic Zinc Finger"/>
    <property type="match status" value="1"/>
</dbReference>
<name>A0A9W8QKQ2_AKAMU</name>